<name>A0A0L6W2V5_9FIRM</name>
<proteinExistence type="predicted"/>
<dbReference type="RefSeq" id="WP_052217530.1">
    <property type="nucleotide sequence ID" value="NZ_LGTE01000008.1"/>
</dbReference>
<sequence>MRKIEDLIKEVLESPLNNSERAEQISTGTDYIEINDNRGISSTENQDGSVCVKNGKIIISYPKGTGKYASVSPGDGVMFLVNGMEVGDKVLLTEDIHLQIVFDEEKPQSNLEITISDDGLEAYLTVQRQPYRKYRLADQEASQHLVLKKEVVEEILPPPVDLAEVLEELESLGIKSGIDFAALERELKAPTGEKIVIARGRPPVLPQDAYVEYLFSNDQRISKEMRDAGRIDYLDKGQFQSVEMGTVLAVKRPPVPGKKGVTVTGKEIPVGEPKDVQINVGEGACLVNNGQKAVAVIAGRPVLAGKQRLIKVLPELTVPGDVNISTGHIRFKGDVVIHGNVLEGLIVQATGRVTVLGNVYSGQIFAGGSIFIGQSLIGGLVTAGGEGAFLNRILPGVNLLLKMLANIKKNIKQLKSNPNFSVGDLNIKGDGNLIKLLIDMKYKELPAIVANLSSHLKSVRYKPSSEIINCINVMTEKLTGLGPLNIKSLDELTDIEKMLAEITRIAEESAEIAEADVTVKYVQNATVEATGSIYIAGQGCYRTNLYAGKDITIAGICRGGEITAEGDISVSQLGAGSAVLTKISTKESGVIKAQKVYPNVILKIGHHSYKAHSEMQNVYCCWDDDKGLFVSSK</sequence>
<evidence type="ECO:0000259" key="1">
    <source>
        <dbReference type="Pfam" id="PF20250"/>
    </source>
</evidence>
<dbReference type="EMBL" id="LGTE01000008">
    <property type="protein sequence ID" value="KNZ69801.1"/>
    <property type="molecule type" value="Genomic_DNA"/>
</dbReference>
<gene>
    <name evidence="2" type="ORF">Tfer_1411</name>
</gene>
<dbReference type="InterPro" id="IPR005646">
    <property type="entry name" value="FapA"/>
</dbReference>
<dbReference type="Proteomes" id="UP000037175">
    <property type="component" value="Unassembled WGS sequence"/>
</dbReference>
<dbReference type="Pfam" id="PF20250">
    <property type="entry name" value="FapA_N"/>
    <property type="match status" value="1"/>
</dbReference>
<organism evidence="2 3">
    <name type="scientific">Thermincola ferriacetica</name>
    <dbReference type="NCBI Taxonomy" id="281456"/>
    <lineage>
        <taxon>Bacteria</taxon>
        <taxon>Bacillati</taxon>
        <taxon>Bacillota</taxon>
        <taxon>Clostridia</taxon>
        <taxon>Eubacteriales</taxon>
        <taxon>Thermincolaceae</taxon>
        <taxon>Thermincola</taxon>
    </lineage>
</organism>
<feature type="domain" description="Flagellar Assembly Protein A N-terminal region" evidence="1">
    <location>
        <begin position="112"/>
        <end position="304"/>
    </location>
</feature>
<dbReference type="InterPro" id="IPR046866">
    <property type="entry name" value="FapA_N"/>
</dbReference>
<comment type="caution">
    <text evidence="2">The sequence shown here is derived from an EMBL/GenBank/DDBJ whole genome shotgun (WGS) entry which is preliminary data.</text>
</comment>
<evidence type="ECO:0000313" key="2">
    <source>
        <dbReference type="EMBL" id="KNZ69801.1"/>
    </source>
</evidence>
<evidence type="ECO:0000313" key="3">
    <source>
        <dbReference type="Proteomes" id="UP000037175"/>
    </source>
</evidence>
<protein>
    <recommendedName>
        <fullName evidence="1">Flagellar Assembly Protein A N-terminal region domain-containing protein</fullName>
    </recommendedName>
</protein>
<keyword evidence="3" id="KW-1185">Reference proteome</keyword>
<reference evidence="3" key="1">
    <citation type="submission" date="2015-07" db="EMBL/GenBank/DDBJ databases">
        <title>Complete Genome of Thermincola ferriacetica strain Z-0001T.</title>
        <authorList>
            <person name="Lusk B."/>
            <person name="Badalamenti J.P."/>
            <person name="Parameswaran P."/>
            <person name="Bond D.R."/>
            <person name="Torres C.I."/>
        </authorList>
    </citation>
    <scope>NUCLEOTIDE SEQUENCE [LARGE SCALE GENOMIC DNA]</scope>
    <source>
        <strain evidence="3">Z-0001</strain>
    </source>
</reference>
<dbReference type="PANTHER" id="PTHR38032">
    <property type="entry name" value="POLYMERASE-RELATED"/>
    <property type="match status" value="1"/>
</dbReference>
<dbReference type="InterPro" id="IPR046865">
    <property type="entry name" value="FapA_b_solenoid"/>
</dbReference>
<accession>A0A0L6W2V5</accession>
<dbReference type="Pfam" id="PF03961">
    <property type="entry name" value="FapA"/>
    <property type="match status" value="1"/>
</dbReference>
<dbReference type="PANTHER" id="PTHR38032:SF1">
    <property type="entry name" value="RNA-BINDING PROTEIN KHPB N-TERMINAL DOMAIN-CONTAINING PROTEIN"/>
    <property type="match status" value="1"/>
</dbReference>
<dbReference type="AlphaFoldDB" id="A0A0L6W2V5"/>